<keyword evidence="1" id="KW-1133">Transmembrane helix</keyword>
<dbReference type="EMBL" id="VSSQ01114298">
    <property type="protein sequence ID" value="MPN50277.1"/>
    <property type="molecule type" value="Genomic_DNA"/>
</dbReference>
<keyword evidence="1" id="KW-0472">Membrane</keyword>
<evidence type="ECO:0008006" key="3">
    <source>
        <dbReference type="Google" id="ProtNLM"/>
    </source>
</evidence>
<name>A0A645IG58_9ZZZZ</name>
<sequence>MNILFVAVSVLTYTGNGLDPSGLGTAVLASLSLFFMQMVFMSFGILYAVFARKIRSVSGIATAFGFAGFILMALYSLIKDELIRYISPLSYFNPGTVFSTGGFETKYAITAAVVVVAGIALSYIRYCKSDTQAI</sequence>
<accession>A0A645IG58</accession>
<comment type="caution">
    <text evidence="2">The sequence shown here is derived from an EMBL/GenBank/DDBJ whole genome shotgun (WGS) entry which is preliminary data.</text>
</comment>
<evidence type="ECO:0000256" key="1">
    <source>
        <dbReference type="SAM" id="Phobius"/>
    </source>
</evidence>
<feature type="transmembrane region" description="Helical" evidence="1">
    <location>
        <begin position="27"/>
        <end position="50"/>
    </location>
</feature>
<dbReference type="AlphaFoldDB" id="A0A645IG58"/>
<keyword evidence="1" id="KW-0812">Transmembrane</keyword>
<proteinExistence type="predicted"/>
<reference evidence="2" key="1">
    <citation type="submission" date="2019-08" db="EMBL/GenBank/DDBJ databases">
        <authorList>
            <person name="Kucharzyk K."/>
            <person name="Murdoch R.W."/>
            <person name="Higgins S."/>
            <person name="Loffler F."/>
        </authorList>
    </citation>
    <scope>NUCLEOTIDE SEQUENCE</scope>
</reference>
<protein>
    <recommendedName>
        <fullName evidence="3">ABC-2 type transporter domain-containing protein</fullName>
    </recommendedName>
</protein>
<organism evidence="2">
    <name type="scientific">bioreactor metagenome</name>
    <dbReference type="NCBI Taxonomy" id="1076179"/>
    <lineage>
        <taxon>unclassified sequences</taxon>
        <taxon>metagenomes</taxon>
        <taxon>ecological metagenomes</taxon>
    </lineage>
</organism>
<evidence type="ECO:0000313" key="2">
    <source>
        <dbReference type="EMBL" id="MPN50277.1"/>
    </source>
</evidence>
<feature type="transmembrane region" description="Helical" evidence="1">
    <location>
        <begin position="107"/>
        <end position="126"/>
    </location>
</feature>
<gene>
    <name evidence="2" type="ORF">SDC9_197903</name>
</gene>
<feature type="transmembrane region" description="Helical" evidence="1">
    <location>
        <begin position="57"/>
        <end position="78"/>
    </location>
</feature>